<dbReference type="Pfam" id="PF01915">
    <property type="entry name" value="Glyco_hydro_3_C"/>
    <property type="match status" value="1"/>
</dbReference>
<reference evidence="6 7" key="1">
    <citation type="submission" date="2020-02" db="EMBL/GenBank/DDBJ databases">
        <title>The whole genome sequence of CPCC 205119.</title>
        <authorList>
            <person name="Jiang Z."/>
        </authorList>
    </citation>
    <scope>NUCLEOTIDE SEQUENCE [LARGE SCALE GENOMIC DNA]</scope>
    <source>
        <strain evidence="6 7">CPCC 205119</strain>
    </source>
</reference>
<gene>
    <name evidence="6" type="ORF">G1H19_19495</name>
</gene>
<dbReference type="InterPro" id="IPR001764">
    <property type="entry name" value="Glyco_hydro_3_N"/>
</dbReference>
<dbReference type="SMART" id="SM01217">
    <property type="entry name" value="Fn3_like"/>
    <property type="match status" value="1"/>
</dbReference>
<dbReference type="Proteomes" id="UP000470470">
    <property type="component" value="Unassembled WGS sequence"/>
</dbReference>
<dbReference type="RefSeq" id="WP_162393655.1">
    <property type="nucleotide sequence ID" value="NZ_JAABOZ010000014.1"/>
</dbReference>
<evidence type="ECO:0000259" key="5">
    <source>
        <dbReference type="SMART" id="SM01217"/>
    </source>
</evidence>
<dbReference type="PROSITE" id="PS00775">
    <property type="entry name" value="GLYCOSYL_HYDROL_F3"/>
    <property type="match status" value="1"/>
</dbReference>
<organism evidence="6 7">
    <name type="scientific">Goekera deserti</name>
    <dbReference type="NCBI Taxonomy" id="2497753"/>
    <lineage>
        <taxon>Bacteria</taxon>
        <taxon>Bacillati</taxon>
        <taxon>Actinomycetota</taxon>
        <taxon>Actinomycetes</taxon>
        <taxon>Geodermatophilales</taxon>
        <taxon>Geodermatophilaceae</taxon>
        <taxon>Goekera</taxon>
    </lineage>
</organism>
<dbReference type="Gene3D" id="3.20.20.300">
    <property type="entry name" value="Glycoside hydrolase, family 3, N-terminal domain"/>
    <property type="match status" value="1"/>
</dbReference>
<dbReference type="Gene3D" id="3.40.50.1700">
    <property type="entry name" value="Glycoside hydrolase family 3 C-terminal domain"/>
    <property type="match status" value="1"/>
</dbReference>
<dbReference type="InterPro" id="IPR036962">
    <property type="entry name" value="Glyco_hydro_3_N_sf"/>
</dbReference>
<evidence type="ECO:0000256" key="1">
    <source>
        <dbReference type="ARBA" id="ARBA00005336"/>
    </source>
</evidence>
<protein>
    <submittedName>
        <fullName evidence="6">Beta-glucosidase</fullName>
    </submittedName>
</protein>
<keyword evidence="4" id="KW-0326">Glycosidase</keyword>
<dbReference type="InterPro" id="IPR026891">
    <property type="entry name" value="Fn3-like"/>
</dbReference>
<dbReference type="SUPFAM" id="SSF52279">
    <property type="entry name" value="Beta-D-glucan exohydrolase, C-terminal domain"/>
    <property type="match status" value="1"/>
</dbReference>
<dbReference type="InterPro" id="IPR013783">
    <property type="entry name" value="Ig-like_fold"/>
</dbReference>
<dbReference type="InterPro" id="IPR019800">
    <property type="entry name" value="Glyco_hydro_3_AS"/>
</dbReference>
<dbReference type="Gene3D" id="2.60.120.380">
    <property type="match status" value="1"/>
</dbReference>
<dbReference type="SUPFAM" id="SSF51445">
    <property type="entry name" value="(Trans)glycosidases"/>
    <property type="match status" value="1"/>
</dbReference>
<dbReference type="InterPro" id="IPR018247">
    <property type="entry name" value="EF_Hand_1_Ca_BS"/>
</dbReference>
<keyword evidence="2 4" id="KW-0378">Hydrolase</keyword>
<dbReference type="Pfam" id="PF00933">
    <property type="entry name" value="Glyco_hydro_3"/>
    <property type="match status" value="1"/>
</dbReference>
<keyword evidence="3" id="KW-0119">Carbohydrate metabolism</keyword>
<evidence type="ECO:0000313" key="7">
    <source>
        <dbReference type="Proteomes" id="UP000470470"/>
    </source>
</evidence>
<evidence type="ECO:0000256" key="4">
    <source>
        <dbReference type="RuleBase" id="RU361161"/>
    </source>
</evidence>
<dbReference type="AlphaFoldDB" id="A0A7K3WKW3"/>
<comment type="caution">
    <text evidence="6">The sequence shown here is derived from an EMBL/GenBank/DDBJ whole genome shotgun (WGS) entry which is preliminary data.</text>
</comment>
<dbReference type="GO" id="GO:0005975">
    <property type="term" value="P:carbohydrate metabolic process"/>
    <property type="evidence" value="ECO:0007669"/>
    <property type="project" value="InterPro"/>
</dbReference>
<name>A0A7K3WKW3_9ACTN</name>
<accession>A0A7K3WKW3</accession>
<evidence type="ECO:0000256" key="2">
    <source>
        <dbReference type="ARBA" id="ARBA00022801"/>
    </source>
</evidence>
<comment type="similarity">
    <text evidence="1 4">Belongs to the glycosyl hydrolase 3 family.</text>
</comment>
<dbReference type="PANTHER" id="PTHR42715">
    <property type="entry name" value="BETA-GLUCOSIDASE"/>
    <property type="match status" value="1"/>
</dbReference>
<dbReference type="EMBL" id="JAAGWK010000030">
    <property type="protein sequence ID" value="NEL56163.1"/>
    <property type="molecule type" value="Genomic_DNA"/>
</dbReference>
<dbReference type="Pfam" id="PF14310">
    <property type="entry name" value="Fn3-like"/>
    <property type="match status" value="1"/>
</dbReference>
<sequence length="823" mass="83929">MATAVVVAGAAAPATATPGGRPGVDPRIAELVALMTVPEKFGMLGGVPGSGGAAGSVPGVPRLGVPGLDMADGPSGVRADRPATALPAPVALGATFDPASASAYGGVLGQEADALDMEVLLAPMMNLVRTPYAGRNFETLSEDPLLSAQLAAPQVSAVQDNGVIATAKHYAANNQEAGRRGIDVRVTEKALRETELAAFEAVVDAGISAVMCAYNKVDGVQACDSAELLTGVLREEWGFDGLVMTDWVATHGPGSLEAGLDVEMPRATAAFTDLARDVDGNGVVDTGDLTPAVAAALDRAVTGVLTAMDEVGLLDEADVTPERATEANAEVAHRIAVDGAVLLANDGVLPLADDDLADVALIGPTAQVPLIGGGGSARVTPDDGAVDSTVDVLGGRGAGVSWATGEELDGVVVPGDRLDTGASIDGTYTAPVTQTVTVTAPTAGAYTFSVQTTGPGARLDVEGAPGTGAEASTVSRFGAAGGSLIATADGRTNDSHTVELAAGEQVTLTLSCDTPVADGSAACSPSVEQPLQLRLAWTTPELRAERLAEAARAAADARVAVVFAYNEGTEGEDRSSLSLPGYQDELVAAVAQANPDTVVVLNTGDPVLMPWLDDVRAVLQTWYSGQEGAEATVDLLTGAANPGGKLPVTFPAAEDATPVGDPANYPGLSTDDDPDPEVQTYTEGSDVGYRWYEATGTEPLFAFGHGLSYTSFEYSRLRTRTSGDGVQVSVSVRNTGAVTGSEVPQVYLGAGTAAGVPALQLAGFSRVILAPGEEQRVTVEVDERQLSIWDADRDRWVRAVGTRPVLVGSASDDVRLSGSVRVR</sequence>
<evidence type="ECO:0000256" key="3">
    <source>
        <dbReference type="ARBA" id="ARBA00023277"/>
    </source>
</evidence>
<evidence type="ECO:0000313" key="6">
    <source>
        <dbReference type="EMBL" id="NEL56163.1"/>
    </source>
</evidence>
<dbReference type="InterPro" id="IPR017853">
    <property type="entry name" value="GH"/>
</dbReference>
<dbReference type="InterPro" id="IPR002772">
    <property type="entry name" value="Glyco_hydro_3_C"/>
</dbReference>
<feature type="domain" description="Fibronectin type III-like" evidence="5">
    <location>
        <begin position="742"/>
        <end position="811"/>
    </location>
</feature>
<keyword evidence="7" id="KW-1185">Reference proteome</keyword>
<dbReference type="PROSITE" id="PS00018">
    <property type="entry name" value="EF_HAND_1"/>
    <property type="match status" value="1"/>
</dbReference>
<dbReference type="InterPro" id="IPR036881">
    <property type="entry name" value="Glyco_hydro_3_C_sf"/>
</dbReference>
<dbReference type="InterPro" id="IPR050288">
    <property type="entry name" value="Cellulose_deg_GH3"/>
</dbReference>
<dbReference type="GO" id="GO:0004553">
    <property type="term" value="F:hydrolase activity, hydrolyzing O-glycosyl compounds"/>
    <property type="evidence" value="ECO:0007669"/>
    <property type="project" value="InterPro"/>
</dbReference>
<dbReference type="PANTHER" id="PTHR42715:SF10">
    <property type="entry name" value="BETA-GLUCOSIDASE"/>
    <property type="match status" value="1"/>
</dbReference>
<dbReference type="Gene3D" id="2.60.40.10">
    <property type="entry name" value="Immunoglobulins"/>
    <property type="match status" value="1"/>
</dbReference>
<proteinExistence type="inferred from homology"/>
<dbReference type="PRINTS" id="PR00133">
    <property type="entry name" value="GLHYDRLASE3"/>
</dbReference>